<dbReference type="STRING" id="699218.HMPREF0889_0110"/>
<proteinExistence type="predicted"/>
<dbReference type="AlphaFoldDB" id="D3LX54"/>
<evidence type="ECO:0000313" key="2">
    <source>
        <dbReference type="Proteomes" id="UP000003242"/>
    </source>
</evidence>
<evidence type="ECO:0000313" key="1">
    <source>
        <dbReference type="EMBL" id="EFD93238.1"/>
    </source>
</evidence>
<comment type="caution">
    <text evidence="1">The sequence shown here is derived from an EMBL/GenBank/DDBJ whole genome shotgun (WGS) entry which is preliminary data.</text>
</comment>
<dbReference type="Proteomes" id="UP000003242">
    <property type="component" value="Unassembled WGS sequence"/>
</dbReference>
<gene>
    <name evidence="1" type="ORF">HMPREF0889_0110</name>
</gene>
<accession>D3LX54</accession>
<organism evidence="1 2">
    <name type="scientific">Megasphaera lornae</name>
    <dbReference type="NCBI Taxonomy" id="1000568"/>
    <lineage>
        <taxon>Bacteria</taxon>
        <taxon>Bacillati</taxon>
        <taxon>Bacillota</taxon>
        <taxon>Negativicutes</taxon>
        <taxon>Veillonellales</taxon>
        <taxon>Veillonellaceae</taxon>
        <taxon>Megasphaera</taxon>
    </lineage>
</organism>
<protein>
    <submittedName>
        <fullName evidence="1">Uncharacterized protein</fullName>
    </submittedName>
</protein>
<sequence>MTIKLRIRHCRCCRQADFFLKKICSAYVFFVRKDRILSVHMCYTM</sequence>
<reference evidence="2" key="1">
    <citation type="submission" date="2009-12" db="EMBL/GenBank/DDBJ databases">
        <title>Sequence of Clostridiales genomosp. BVAB3 str. UPII9-5.</title>
        <authorList>
            <person name="Madupu R."/>
            <person name="Durkin A.S."/>
            <person name="Torralba M."/>
            <person name="Methe B."/>
            <person name="Sutton G.G."/>
            <person name="Strausberg R.L."/>
            <person name="Nelson K.E."/>
        </authorList>
    </citation>
    <scope>NUCLEOTIDE SEQUENCE [LARGE SCALE GENOMIC DNA]</scope>
    <source>
        <strain evidence="2">28L</strain>
    </source>
</reference>
<dbReference type="EMBL" id="ADGP01000034">
    <property type="protein sequence ID" value="EFD93238.1"/>
    <property type="molecule type" value="Genomic_DNA"/>
</dbReference>
<name>D3LX54_9FIRM</name>